<evidence type="ECO:0000313" key="2">
    <source>
        <dbReference type="EMBL" id="AWP10669.1"/>
    </source>
</evidence>
<organism evidence="2 3">
    <name type="scientific">Scophthalmus maximus</name>
    <name type="common">Turbot</name>
    <name type="synonym">Psetta maxima</name>
    <dbReference type="NCBI Taxonomy" id="52904"/>
    <lineage>
        <taxon>Eukaryota</taxon>
        <taxon>Metazoa</taxon>
        <taxon>Chordata</taxon>
        <taxon>Craniata</taxon>
        <taxon>Vertebrata</taxon>
        <taxon>Euteleostomi</taxon>
        <taxon>Actinopterygii</taxon>
        <taxon>Neopterygii</taxon>
        <taxon>Teleostei</taxon>
        <taxon>Neoteleostei</taxon>
        <taxon>Acanthomorphata</taxon>
        <taxon>Carangaria</taxon>
        <taxon>Pleuronectiformes</taxon>
        <taxon>Pleuronectoidei</taxon>
        <taxon>Scophthalmidae</taxon>
        <taxon>Scophthalmus</taxon>
    </lineage>
</organism>
<protein>
    <submittedName>
        <fullName evidence="2">Uncharacterized protein</fullName>
    </submittedName>
</protein>
<dbReference type="EMBL" id="CP026254">
    <property type="protein sequence ID" value="AWP10669.1"/>
    <property type="molecule type" value="Genomic_DNA"/>
</dbReference>
<feature type="compositionally biased region" description="Basic and acidic residues" evidence="1">
    <location>
        <begin position="14"/>
        <end position="25"/>
    </location>
</feature>
<sequence length="53" mass="5815">MKWESHVPWPDAPGRGEREGFRFDDTVTEDLGSGDVTLTSERGSGVKPLNAVK</sequence>
<proteinExistence type="predicted"/>
<reference evidence="2 3" key="1">
    <citation type="submission" date="2017-12" db="EMBL/GenBank/DDBJ databases">
        <title>Integrating genomic resources of turbot (Scophthalmus maximus) in depth evaluation of genetic and physical mapping variation across individuals.</title>
        <authorList>
            <person name="Martinez P."/>
        </authorList>
    </citation>
    <scope>NUCLEOTIDE SEQUENCE [LARGE SCALE GENOMIC DNA]</scope>
</reference>
<dbReference type="AlphaFoldDB" id="A0A2U9C4L5"/>
<gene>
    <name evidence="2" type="ORF">SMAX5B_022374</name>
</gene>
<dbReference type="Proteomes" id="UP000246464">
    <property type="component" value="Chromosome 12"/>
</dbReference>
<name>A0A2U9C4L5_SCOMX</name>
<accession>A0A2U9C4L5</accession>
<keyword evidence="3" id="KW-1185">Reference proteome</keyword>
<feature type="region of interest" description="Disordered" evidence="1">
    <location>
        <begin position="1"/>
        <end position="53"/>
    </location>
</feature>
<evidence type="ECO:0000313" key="3">
    <source>
        <dbReference type="Proteomes" id="UP000246464"/>
    </source>
</evidence>
<evidence type="ECO:0000256" key="1">
    <source>
        <dbReference type="SAM" id="MobiDB-lite"/>
    </source>
</evidence>